<protein>
    <submittedName>
        <fullName evidence="2">Uncharacterized protein</fullName>
    </submittedName>
</protein>
<accession>A0AAW7YBD8</accession>
<reference evidence="2" key="1">
    <citation type="submission" date="2023-07" db="EMBL/GenBank/DDBJ databases">
        <title>Genome content predicts the carbon catabolic preferences of heterotrophic bacteria.</title>
        <authorList>
            <person name="Gralka M."/>
        </authorList>
    </citation>
    <scope>NUCLEOTIDE SEQUENCE</scope>
    <source>
        <strain evidence="2">G2M05</strain>
    </source>
</reference>
<evidence type="ECO:0000256" key="1">
    <source>
        <dbReference type="SAM" id="SignalP"/>
    </source>
</evidence>
<evidence type="ECO:0000313" key="3">
    <source>
        <dbReference type="Proteomes" id="UP001170624"/>
    </source>
</evidence>
<dbReference type="EMBL" id="JAUOPU010000022">
    <property type="protein sequence ID" value="MDO6544322.1"/>
    <property type="molecule type" value="Genomic_DNA"/>
</dbReference>
<dbReference type="AlphaFoldDB" id="A0AAW7YBD8"/>
<comment type="caution">
    <text evidence="2">The sequence shown here is derived from an EMBL/GenBank/DDBJ whole genome shotgun (WGS) entry which is preliminary data.</text>
</comment>
<feature type="signal peptide" evidence="1">
    <location>
        <begin position="1"/>
        <end position="20"/>
    </location>
</feature>
<feature type="chain" id="PRO_5043667302" evidence="1">
    <location>
        <begin position="21"/>
        <end position="58"/>
    </location>
</feature>
<dbReference type="RefSeq" id="WP_162845622.1">
    <property type="nucleotide sequence ID" value="NZ_AP024850.1"/>
</dbReference>
<dbReference type="Proteomes" id="UP001170624">
    <property type="component" value="Unassembled WGS sequence"/>
</dbReference>
<evidence type="ECO:0000313" key="2">
    <source>
        <dbReference type="EMBL" id="MDO6544322.1"/>
    </source>
</evidence>
<keyword evidence="1" id="KW-0732">Signal</keyword>
<name>A0AAW7YBD8_9GAMM</name>
<gene>
    <name evidence="2" type="ORF">Q4568_17410</name>
</gene>
<organism evidence="2 3">
    <name type="scientific">Photobacterium sanguinicancri</name>
    <dbReference type="NCBI Taxonomy" id="875932"/>
    <lineage>
        <taxon>Bacteria</taxon>
        <taxon>Pseudomonadati</taxon>
        <taxon>Pseudomonadota</taxon>
        <taxon>Gammaproteobacteria</taxon>
        <taxon>Vibrionales</taxon>
        <taxon>Vibrionaceae</taxon>
        <taxon>Photobacterium</taxon>
    </lineage>
</organism>
<proteinExistence type="predicted"/>
<sequence>MKKITSVCAALLLTASFATSAYTLSGTPEDIPEGAMQYCATSSNFWVCVDNYKQRNNL</sequence>